<accession>A0A8S5RNK1</accession>
<organism evidence="1">
    <name type="scientific">virus sp. ctFlR8</name>
    <dbReference type="NCBI Taxonomy" id="2825811"/>
    <lineage>
        <taxon>Viruses</taxon>
    </lineage>
</organism>
<dbReference type="InterPro" id="IPR016024">
    <property type="entry name" value="ARM-type_fold"/>
</dbReference>
<evidence type="ECO:0000313" key="1">
    <source>
        <dbReference type="EMBL" id="DAE32677.1"/>
    </source>
</evidence>
<dbReference type="EMBL" id="BK059128">
    <property type="protein sequence ID" value="DAE32677.1"/>
    <property type="molecule type" value="Genomic_DNA"/>
</dbReference>
<reference evidence="1" key="1">
    <citation type="journal article" date="2021" name="Proc. Natl. Acad. Sci. U.S.A.">
        <title>A Catalog of Tens of Thousands of Viruses from Human Metagenomes Reveals Hidden Associations with Chronic Diseases.</title>
        <authorList>
            <person name="Tisza M.J."/>
            <person name="Buck C.B."/>
        </authorList>
    </citation>
    <scope>NUCLEOTIDE SEQUENCE</scope>
    <source>
        <strain evidence="1">CtFlR8</strain>
    </source>
</reference>
<dbReference type="SUPFAM" id="SSF48371">
    <property type="entry name" value="ARM repeat"/>
    <property type="match status" value="1"/>
</dbReference>
<protein>
    <submittedName>
        <fullName evidence="1">Minor tail protein</fullName>
    </submittedName>
</protein>
<name>A0A8S5RNK1_9VIRU</name>
<sequence>MDIDSLQIKIKADANNASNALNKLANSLTNFQRSLSIDTSKLTSISNSIQSIANAASSMNTSGIKNISTLTNSINRMGKIDTSGLSRISSALKTFSADMAGTKVDGVGDIASIASSISRLGGVASGRAITNIPLLAKNLKQLFTTLSTVPNVSENIIRMTNALAGLASTGAASGRAANSLGRNLNTYTVSARRATKSTFSLAAAFGRFYATYFLVIRGIKSLWKSIEGTTDYIEAFNYYTVAFNKVGKEWGKDFEKFGYDNAEDYAQSFGNRVNELLGKMSGLKVDVDGGLISESGMKNLGLNLQEITQYASQLASITNSLGQTGEVTTAISKSMTMLAGDISSLFNVDFSTVATNLQSGLIGQSRALYKYGIDITNATLQTYAYRYGIEKAVSEMSQAEKQQLRLLAILDQSKVSWGDLANTINSPSNMIRQFTNNVKEAGMVLGQLFIPVLQKVLPVINGVVIAIKRLLVSVASLLGIKIDFSAFGQGVSGYNENLENTADALDKVGKSAKKAKSYTLGIDELNIIDPNSGSNGSSSAGGAGIDLTKEIMDATAEYEKVWQEAFDKMQNTAMGWADKVSKVFKPVKDIIEDLAYAFKFDSDAWFKVAGMDTSKLVTGIFDWFTRAIDSVDWEKIGRHIGSFLDGMDWTAIFTSAGNFIETAIDAAIDLWKGSFDAAPIETTILTAIGLLKFTGLGDILWKAIKDSIVLSMGGKAGAGIGETILGSLLGTGAATGAEGAAAAGATGLFGGISAGAVAATAAITAVVAGLALVYATNEDVRKSFKESISAIADNLTPAMEFLTTTVIPDLQNAWTGLVDVLTPIGEFLKTAFTSIWQDMLNPALKYVGEEVLPKLQSAFENLWNGVLVPFGTFLGNILNPAIQIVADILTMLWQNVVVPLADALGSVLGTAFNAIIDIMNYVVEQVSPVIEVFNFLWNNVLSPLVNHLWEDFKPMFETVFKFIGNKITSLKLTFSGLIKFISGVFTKDWSTAWDGIKDIFKGAWNAIAGIAESGVNLVIDAINGMTSGLRKALGDAAGWVGFNIDIPGIPHITIPKFETGGYVPSRYTMFMAGENGVPEIAGTVGGKTAVAGGVEITGIKDAISTTAEAQMRMMQQEIDLLKQLLAKETSVNIGDRDIARANLRGQKAMGLQIIT</sequence>
<proteinExistence type="predicted"/>